<feature type="transmembrane region" description="Helical" evidence="2">
    <location>
        <begin position="29"/>
        <end position="52"/>
    </location>
</feature>
<dbReference type="Proteomes" id="UP000277858">
    <property type="component" value="Chromosome"/>
</dbReference>
<feature type="region of interest" description="Disordered" evidence="1">
    <location>
        <begin position="1"/>
        <end position="20"/>
    </location>
</feature>
<keyword evidence="2" id="KW-0472">Membrane</keyword>
<organism evidence="3 4">
    <name type="scientific">Acidipropionibacterium jensenii</name>
    <dbReference type="NCBI Taxonomy" id="1749"/>
    <lineage>
        <taxon>Bacteria</taxon>
        <taxon>Bacillati</taxon>
        <taxon>Actinomycetota</taxon>
        <taxon>Actinomycetes</taxon>
        <taxon>Propionibacteriales</taxon>
        <taxon>Propionibacteriaceae</taxon>
        <taxon>Acidipropionibacterium</taxon>
    </lineage>
</organism>
<dbReference type="EMBL" id="LR134473">
    <property type="protein sequence ID" value="VEI03267.1"/>
    <property type="molecule type" value="Genomic_DNA"/>
</dbReference>
<dbReference type="AlphaFoldDB" id="A0A3S4V6X6"/>
<dbReference type="STRING" id="1122997.GCA_000425285_01718"/>
<gene>
    <name evidence="3" type="ORF">NCTC13652_01467</name>
</gene>
<sequence length="141" mass="14727">MTASDSPHASDRPSAPHLAPGSGPTIPPVLTWASWVAVVLVLGQLVLGILMLNGSWNLIEAHAGLGYAATLAAVLAAISAVVWRRRGGRSGVMAHAISMPILMIIQIGLGESGIKWVHVVLGVIILIGLIGLPMSLRSRRH</sequence>
<keyword evidence="4" id="KW-1185">Reference proteome</keyword>
<protein>
    <recommendedName>
        <fullName evidence="5">Integral membrane protein</fullName>
    </recommendedName>
</protein>
<feature type="transmembrane region" description="Helical" evidence="2">
    <location>
        <begin position="116"/>
        <end position="136"/>
    </location>
</feature>
<feature type="transmembrane region" description="Helical" evidence="2">
    <location>
        <begin position="64"/>
        <end position="83"/>
    </location>
</feature>
<name>A0A3S4V6X6_9ACTN</name>
<accession>A0A3S4V6X6</accession>
<evidence type="ECO:0000256" key="2">
    <source>
        <dbReference type="SAM" id="Phobius"/>
    </source>
</evidence>
<evidence type="ECO:0008006" key="5">
    <source>
        <dbReference type="Google" id="ProtNLM"/>
    </source>
</evidence>
<dbReference type="GeneID" id="82884311"/>
<feature type="transmembrane region" description="Helical" evidence="2">
    <location>
        <begin position="90"/>
        <end position="110"/>
    </location>
</feature>
<evidence type="ECO:0000256" key="1">
    <source>
        <dbReference type="SAM" id="MobiDB-lite"/>
    </source>
</evidence>
<dbReference type="RefSeq" id="WP_051238335.1">
    <property type="nucleotide sequence ID" value="NZ_CP040635.1"/>
</dbReference>
<evidence type="ECO:0000313" key="4">
    <source>
        <dbReference type="Proteomes" id="UP000277858"/>
    </source>
</evidence>
<keyword evidence="2" id="KW-1133">Transmembrane helix</keyword>
<reference evidence="3 4" key="1">
    <citation type="submission" date="2018-12" db="EMBL/GenBank/DDBJ databases">
        <authorList>
            <consortium name="Pathogen Informatics"/>
        </authorList>
    </citation>
    <scope>NUCLEOTIDE SEQUENCE [LARGE SCALE GENOMIC DNA]</scope>
    <source>
        <strain evidence="3 4">NCTC13652</strain>
    </source>
</reference>
<proteinExistence type="predicted"/>
<evidence type="ECO:0000313" key="3">
    <source>
        <dbReference type="EMBL" id="VEI03267.1"/>
    </source>
</evidence>
<keyword evidence="2" id="KW-0812">Transmembrane</keyword>